<feature type="transmembrane region" description="Helical" evidence="1">
    <location>
        <begin position="66"/>
        <end position="91"/>
    </location>
</feature>
<feature type="transmembrane region" description="Helical" evidence="1">
    <location>
        <begin position="98"/>
        <end position="119"/>
    </location>
</feature>
<evidence type="ECO:0000313" key="3">
    <source>
        <dbReference type="Proteomes" id="UP000681414"/>
    </source>
</evidence>
<feature type="transmembrane region" description="Helical" evidence="1">
    <location>
        <begin position="33"/>
        <end position="60"/>
    </location>
</feature>
<organism evidence="2 3">
    <name type="scientific">Lederbergia citri</name>
    <dbReference type="NCBI Taxonomy" id="2833580"/>
    <lineage>
        <taxon>Bacteria</taxon>
        <taxon>Bacillati</taxon>
        <taxon>Bacillota</taxon>
        <taxon>Bacilli</taxon>
        <taxon>Bacillales</taxon>
        <taxon>Bacillaceae</taxon>
        <taxon>Lederbergia</taxon>
    </lineage>
</organism>
<dbReference type="Proteomes" id="UP000681414">
    <property type="component" value="Unassembled WGS sequence"/>
</dbReference>
<keyword evidence="1" id="KW-0472">Membrane</keyword>
<evidence type="ECO:0000313" key="2">
    <source>
        <dbReference type="EMBL" id="MBS4196014.1"/>
    </source>
</evidence>
<proteinExistence type="predicted"/>
<keyword evidence="1" id="KW-0812">Transmembrane</keyword>
<reference evidence="2 3" key="1">
    <citation type="submission" date="2021-05" db="EMBL/GenBank/DDBJ databases">
        <title>Novel Bacillus species.</title>
        <authorList>
            <person name="Liu G."/>
        </authorList>
    </citation>
    <scope>NUCLEOTIDE SEQUENCE [LARGE SCALE GENOMIC DNA]</scope>
    <source>
        <strain evidence="3">FJAT-49780</strain>
    </source>
</reference>
<comment type="caution">
    <text evidence="2">The sequence shown here is derived from an EMBL/GenBank/DDBJ whole genome shotgun (WGS) entry which is preliminary data.</text>
</comment>
<sequence length="192" mass="21456">MQRERIKLFSKTISNDAKKIHDTFNQHSPTKKLVLFSLLSCLAAVFQAAGGFIPVIGLFISPLSTAPIIVCTILSLRYGLLSYLLTILLLFFFQPTELIVFPFTTGLLGLGIGFSFLFFKKRFSILFGGTASLFIGILAVLYIFKFPLLGPVASTSFNVFTTGSILLFSLFYSWIWIEISVTSFKRIKKLVL</sequence>
<dbReference type="Gene3D" id="1.10.1760.20">
    <property type="match status" value="1"/>
</dbReference>
<dbReference type="EMBL" id="JAGYPG010000002">
    <property type="protein sequence ID" value="MBS4196014.1"/>
    <property type="molecule type" value="Genomic_DNA"/>
</dbReference>
<protein>
    <submittedName>
        <fullName evidence="2">DUF2232 domain-containing protein</fullName>
    </submittedName>
</protein>
<feature type="transmembrane region" description="Helical" evidence="1">
    <location>
        <begin position="125"/>
        <end position="144"/>
    </location>
</feature>
<evidence type="ECO:0000256" key="1">
    <source>
        <dbReference type="SAM" id="Phobius"/>
    </source>
</evidence>
<feature type="transmembrane region" description="Helical" evidence="1">
    <location>
        <begin position="156"/>
        <end position="177"/>
    </location>
</feature>
<name>A0A942TGM8_9BACI</name>
<accession>A0A942TGM8</accession>
<keyword evidence="3" id="KW-1185">Reference proteome</keyword>
<dbReference type="AlphaFoldDB" id="A0A942TGM8"/>
<gene>
    <name evidence="2" type="ORF">KHA97_13185</name>
</gene>
<keyword evidence="1" id="KW-1133">Transmembrane helix</keyword>